<accession>A0A972FYJ9</accession>
<keyword evidence="1" id="KW-0812">Transmembrane</keyword>
<dbReference type="InterPro" id="IPR025513">
    <property type="entry name" value="DUF4401"/>
</dbReference>
<feature type="transmembrane region" description="Helical" evidence="1">
    <location>
        <begin position="106"/>
        <end position="125"/>
    </location>
</feature>
<sequence>MTEPQAGAGYSGRESAARLWQELLQLGWVKGDEPEVAPASPWYLVLLQLIAAWMAASFLLGFMTSLLLLVLDEIDTGAIIGIGGFYSLLGLWLYRSPVSAAREFASQLALAINLSGLIALGWGLFELLDMHLSVPWYGGMALVLALHLMLISHTPHQFITALGLCACGTGLLQEYGALALAPALTVLLLALVWLTLSHWGLQYRRGRVLGYGLALWVLFIQLPYLFNGQGVSEQHAQGMDWSLLAPLLHHDWQWYLSLLLSLGVILLLGLKALAQQGLGLGSRQGALVLMAVAGVGLLSVPMAGLAAAVCVFILGLYFKERGLICLAVLSCLLFIGGYYYSLRVDLMEKSLYLAGFGAALLGARGLMQWSLAHKTPGGNHD</sequence>
<feature type="transmembrane region" description="Helical" evidence="1">
    <location>
        <begin position="208"/>
        <end position="226"/>
    </location>
</feature>
<name>A0A972FYJ9_9GAMM</name>
<dbReference type="Proteomes" id="UP000737113">
    <property type="component" value="Unassembled WGS sequence"/>
</dbReference>
<reference evidence="3" key="1">
    <citation type="submission" date="2020-04" db="EMBL/GenBank/DDBJ databases">
        <title>Description of Shewanella salipaludis sp. nov., isolated from a salt marsh.</title>
        <authorList>
            <person name="Park S."/>
            <person name="Yoon J.-H."/>
        </authorList>
    </citation>
    <scope>NUCLEOTIDE SEQUENCE</scope>
    <source>
        <strain evidence="3">SHSM-M6</strain>
    </source>
</reference>
<feature type="transmembrane region" description="Helical" evidence="1">
    <location>
        <begin position="42"/>
        <end position="70"/>
    </location>
</feature>
<dbReference type="EMBL" id="JAAXYH010000002">
    <property type="protein sequence ID" value="NMH64261.1"/>
    <property type="molecule type" value="Genomic_DNA"/>
</dbReference>
<keyword evidence="1" id="KW-0472">Membrane</keyword>
<feature type="transmembrane region" description="Helical" evidence="1">
    <location>
        <begin position="286"/>
        <end position="315"/>
    </location>
</feature>
<feature type="transmembrane region" description="Helical" evidence="1">
    <location>
        <begin position="321"/>
        <end position="339"/>
    </location>
</feature>
<evidence type="ECO:0000259" key="2">
    <source>
        <dbReference type="Pfam" id="PF14351"/>
    </source>
</evidence>
<organism evidence="3 4">
    <name type="scientific">Shewanella salipaludis</name>
    <dbReference type="NCBI Taxonomy" id="2723052"/>
    <lineage>
        <taxon>Bacteria</taxon>
        <taxon>Pseudomonadati</taxon>
        <taxon>Pseudomonadota</taxon>
        <taxon>Gammaproteobacteria</taxon>
        <taxon>Alteromonadales</taxon>
        <taxon>Shewanellaceae</taxon>
        <taxon>Shewanella</taxon>
    </lineage>
</organism>
<evidence type="ECO:0000313" key="4">
    <source>
        <dbReference type="Proteomes" id="UP000737113"/>
    </source>
</evidence>
<proteinExistence type="predicted"/>
<comment type="caution">
    <text evidence="3">The sequence shown here is derived from an EMBL/GenBank/DDBJ whole genome shotgun (WGS) entry which is preliminary data.</text>
</comment>
<evidence type="ECO:0000256" key="1">
    <source>
        <dbReference type="SAM" id="Phobius"/>
    </source>
</evidence>
<gene>
    <name evidence="3" type="ORF">HC757_03635</name>
</gene>
<feature type="transmembrane region" description="Helical" evidence="1">
    <location>
        <begin position="351"/>
        <end position="371"/>
    </location>
</feature>
<dbReference type="Pfam" id="PF14351">
    <property type="entry name" value="DUF4401"/>
    <property type="match status" value="1"/>
</dbReference>
<dbReference type="RefSeq" id="WP_169562949.1">
    <property type="nucleotide sequence ID" value="NZ_JAAXYH010000002.1"/>
</dbReference>
<evidence type="ECO:0000313" key="3">
    <source>
        <dbReference type="EMBL" id="NMH64261.1"/>
    </source>
</evidence>
<feature type="domain" description="DUF4401" evidence="2">
    <location>
        <begin position="41"/>
        <end position="368"/>
    </location>
</feature>
<dbReference type="AlphaFoldDB" id="A0A972FYJ9"/>
<feature type="transmembrane region" description="Helical" evidence="1">
    <location>
        <begin position="137"/>
        <end position="155"/>
    </location>
</feature>
<feature type="transmembrane region" description="Helical" evidence="1">
    <location>
        <begin position="175"/>
        <end position="196"/>
    </location>
</feature>
<keyword evidence="1" id="KW-1133">Transmembrane helix</keyword>
<keyword evidence="4" id="KW-1185">Reference proteome</keyword>
<feature type="transmembrane region" description="Helical" evidence="1">
    <location>
        <begin position="252"/>
        <end position="274"/>
    </location>
</feature>
<feature type="transmembrane region" description="Helical" evidence="1">
    <location>
        <begin position="77"/>
        <end position="94"/>
    </location>
</feature>
<protein>
    <submittedName>
        <fullName evidence="3">DUF4401 domain-containing protein</fullName>
    </submittedName>
</protein>